<sequence length="229" mass="26925">MLFAISDLHLSLGAEKPMNDIFANWQGYVEKLRYNWLNLVKSDDTVVIVGDISWAINLEESLKDFLFLDSLPGEKIIIKGNHDYWWTSLKKNNDFLASNNINSIKFLQNCSIEAQNFCICGTRGWNFNSRLPHDIKITEREIDRLKLSIKHAEKSKLEKVVFMHYPPLYKNNISKFVDIFLENKIRRCYYGHIHVNNFVKSKLLVDNYMGVKFTLVSCDYLDFRPKYLN</sequence>
<evidence type="ECO:0000313" key="2">
    <source>
        <dbReference type="EMBL" id="BED91586.1"/>
    </source>
</evidence>
<dbReference type="InterPro" id="IPR051158">
    <property type="entry name" value="Metallophosphoesterase_sf"/>
</dbReference>
<dbReference type="InterPro" id="IPR014578">
    <property type="entry name" value="Pesterase_CT488"/>
</dbReference>
<dbReference type="GO" id="GO:0016787">
    <property type="term" value="F:hydrolase activity"/>
    <property type="evidence" value="ECO:0007669"/>
    <property type="project" value="InterPro"/>
</dbReference>
<organism evidence="2">
    <name type="scientific">Candidatus Improbicoccus pseudotrichonymphae</name>
    <dbReference type="NCBI Taxonomy" id="3033792"/>
    <lineage>
        <taxon>Bacteria</taxon>
        <taxon>Bacillati</taxon>
        <taxon>Bacillota</taxon>
        <taxon>Clostridia</taxon>
        <taxon>Candidatus Improbicoccus</taxon>
    </lineage>
</organism>
<dbReference type="Proteomes" id="UP001337580">
    <property type="component" value="Chromosome"/>
</dbReference>
<protein>
    <submittedName>
        <fullName evidence="2">Metallophosphoesterase</fullName>
    </submittedName>
</protein>
<dbReference type="InterPro" id="IPR029052">
    <property type="entry name" value="Metallo-depent_PP-like"/>
</dbReference>
<gene>
    <name evidence="2" type="ORF">CfP315_0087</name>
</gene>
<dbReference type="PANTHER" id="PTHR31302:SF22">
    <property type="entry name" value="PHOSPHOESTERASE"/>
    <property type="match status" value="1"/>
</dbReference>
<dbReference type="AlphaFoldDB" id="A0AA48KV67"/>
<accession>A0AA48KV67</accession>
<dbReference type="Gene3D" id="3.60.21.10">
    <property type="match status" value="1"/>
</dbReference>
<proteinExistence type="predicted"/>
<reference evidence="2" key="1">
    <citation type="journal article" date="2023" name="ISME J.">
        <title>Emergence of putative energy parasites within Clostridia revealed by genome analysis of a novel endosymbiotic clade.</title>
        <authorList>
            <person name="Takahashi K."/>
            <person name="Kuwahara H."/>
            <person name="Horikawa Y."/>
            <person name="Izawa K."/>
            <person name="Kato D."/>
            <person name="Inagaki T."/>
            <person name="Yuki M."/>
            <person name="Ohkuma M."/>
            <person name="Hongoh Y."/>
        </authorList>
    </citation>
    <scope>NUCLEOTIDE SEQUENCE</scope>
    <source>
        <strain evidence="2">CfP3-15</strain>
    </source>
</reference>
<name>A0AA48KV67_9FIRM</name>
<dbReference type="SUPFAM" id="SSF56300">
    <property type="entry name" value="Metallo-dependent phosphatases"/>
    <property type="match status" value="1"/>
</dbReference>
<feature type="domain" description="Calcineurin-like phosphoesterase" evidence="1">
    <location>
        <begin position="4"/>
        <end position="195"/>
    </location>
</feature>
<evidence type="ECO:0000259" key="1">
    <source>
        <dbReference type="Pfam" id="PF00149"/>
    </source>
</evidence>
<dbReference type="PANTHER" id="PTHR31302">
    <property type="entry name" value="TRANSMEMBRANE PROTEIN WITH METALLOPHOSPHOESTERASE DOMAIN-RELATED"/>
    <property type="match status" value="1"/>
</dbReference>
<dbReference type="EMBL" id="AP027924">
    <property type="protein sequence ID" value="BED91586.1"/>
    <property type="molecule type" value="Genomic_DNA"/>
</dbReference>
<dbReference type="Pfam" id="PF00149">
    <property type="entry name" value="Metallophos"/>
    <property type="match status" value="1"/>
</dbReference>
<dbReference type="PIRSF" id="PIRSF033094">
    <property type="entry name" value="Pesterase_CT488"/>
    <property type="match status" value="1"/>
</dbReference>
<dbReference type="KEGG" id="ips:CfP315_0087"/>
<dbReference type="InterPro" id="IPR004843">
    <property type="entry name" value="Calcineurin-like_PHP"/>
</dbReference>